<dbReference type="PANTHER" id="PTHR11575:SF24">
    <property type="entry name" value="5'-NUCLEOTIDASE"/>
    <property type="match status" value="1"/>
</dbReference>
<dbReference type="Pfam" id="PF02872">
    <property type="entry name" value="5_nucleotid_C"/>
    <property type="match status" value="1"/>
</dbReference>
<feature type="domain" description="5'-Nucleotidase C-terminal" evidence="4">
    <location>
        <begin position="271"/>
        <end position="415"/>
    </location>
</feature>
<dbReference type="Gene3D" id="3.90.780.10">
    <property type="entry name" value="5'-Nucleotidase, C-terminal domain"/>
    <property type="match status" value="1"/>
</dbReference>
<dbReference type="Gene3D" id="3.60.21.10">
    <property type="match status" value="1"/>
</dbReference>
<dbReference type="InterPro" id="IPR004843">
    <property type="entry name" value="Calcineurin-like_PHP"/>
</dbReference>
<evidence type="ECO:0000313" key="6">
    <source>
        <dbReference type="Proteomes" id="UP001500420"/>
    </source>
</evidence>
<dbReference type="EMBL" id="BAAADV010000007">
    <property type="protein sequence ID" value="GAA0677781.1"/>
    <property type="molecule type" value="Genomic_DNA"/>
</dbReference>
<evidence type="ECO:0000256" key="1">
    <source>
        <dbReference type="ARBA" id="ARBA00022729"/>
    </source>
</evidence>
<keyword evidence="1" id="KW-0732">Signal</keyword>
<feature type="compositionally biased region" description="Low complexity" evidence="2">
    <location>
        <begin position="466"/>
        <end position="491"/>
    </location>
</feature>
<dbReference type="InterPro" id="IPR006179">
    <property type="entry name" value="5_nucleotidase/apyrase"/>
</dbReference>
<keyword evidence="6" id="KW-1185">Reference proteome</keyword>
<organism evidence="5 6">
    <name type="scientific">Natronoarchaeum mannanilyticum</name>
    <dbReference type="NCBI Taxonomy" id="926360"/>
    <lineage>
        <taxon>Archaea</taxon>
        <taxon>Methanobacteriati</taxon>
        <taxon>Methanobacteriota</taxon>
        <taxon>Stenosarchaea group</taxon>
        <taxon>Halobacteria</taxon>
        <taxon>Halobacteriales</taxon>
        <taxon>Natronoarchaeaceae</taxon>
    </lineage>
</organism>
<dbReference type="SUPFAM" id="SSF56300">
    <property type="entry name" value="Metallo-dependent phosphatases"/>
    <property type="match status" value="1"/>
</dbReference>
<dbReference type="RefSeq" id="WP_343774615.1">
    <property type="nucleotide sequence ID" value="NZ_BAAADV010000007.1"/>
</dbReference>
<dbReference type="AlphaFoldDB" id="A0AAV3TBM1"/>
<proteinExistence type="predicted"/>
<evidence type="ECO:0000259" key="3">
    <source>
        <dbReference type="Pfam" id="PF00149"/>
    </source>
</evidence>
<dbReference type="PRINTS" id="PR01607">
    <property type="entry name" value="APYRASEFAMLY"/>
</dbReference>
<evidence type="ECO:0000313" key="5">
    <source>
        <dbReference type="EMBL" id="GAA0677781.1"/>
    </source>
</evidence>
<comment type="caution">
    <text evidence="5">The sequence shown here is derived from an EMBL/GenBank/DDBJ whole genome shotgun (WGS) entry which is preliminary data.</text>
</comment>
<feature type="compositionally biased region" description="Basic and acidic residues" evidence="2">
    <location>
        <begin position="456"/>
        <end position="465"/>
    </location>
</feature>
<dbReference type="Proteomes" id="UP001500420">
    <property type="component" value="Unassembled WGS sequence"/>
</dbReference>
<evidence type="ECO:0000256" key="2">
    <source>
        <dbReference type="SAM" id="MobiDB-lite"/>
    </source>
</evidence>
<dbReference type="Pfam" id="PF00149">
    <property type="entry name" value="Metallophos"/>
    <property type="match status" value="1"/>
</dbReference>
<dbReference type="InterPro" id="IPR008334">
    <property type="entry name" value="5'-Nucleotdase_C"/>
</dbReference>
<dbReference type="CDD" id="cd00845">
    <property type="entry name" value="MPP_UshA_N_like"/>
    <property type="match status" value="1"/>
</dbReference>
<feature type="region of interest" description="Disordered" evidence="2">
    <location>
        <begin position="456"/>
        <end position="512"/>
    </location>
</feature>
<name>A0AAV3TBM1_9EURY</name>
<dbReference type="InterPro" id="IPR036907">
    <property type="entry name" value="5'-Nucleotdase_C_sf"/>
</dbReference>
<protein>
    <submittedName>
        <fullName evidence="5">5'-nucleotidase C-terminal domain-containing protein</fullName>
    </submittedName>
</protein>
<dbReference type="GO" id="GO:0016787">
    <property type="term" value="F:hydrolase activity"/>
    <property type="evidence" value="ECO:0007669"/>
    <property type="project" value="InterPro"/>
</dbReference>
<gene>
    <name evidence="5" type="ORF">GCM10009020_27390</name>
</gene>
<dbReference type="PANTHER" id="PTHR11575">
    <property type="entry name" value="5'-NUCLEOTIDASE-RELATED"/>
    <property type="match status" value="1"/>
</dbReference>
<reference evidence="5 6" key="1">
    <citation type="journal article" date="2019" name="Int. J. Syst. Evol. Microbiol.">
        <title>The Global Catalogue of Microorganisms (GCM) 10K type strain sequencing project: providing services to taxonomists for standard genome sequencing and annotation.</title>
        <authorList>
            <consortium name="The Broad Institute Genomics Platform"/>
            <consortium name="The Broad Institute Genome Sequencing Center for Infectious Disease"/>
            <person name="Wu L."/>
            <person name="Ma J."/>
        </authorList>
    </citation>
    <scope>NUCLEOTIDE SEQUENCE [LARGE SCALE GENOMIC DNA]</scope>
    <source>
        <strain evidence="5 6">JCM 16328</strain>
    </source>
</reference>
<evidence type="ECO:0000259" key="4">
    <source>
        <dbReference type="Pfam" id="PF02872"/>
    </source>
</evidence>
<dbReference type="InterPro" id="IPR029052">
    <property type="entry name" value="Metallo-depent_PP-like"/>
</dbReference>
<dbReference type="GO" id="GO:0009166">
    <property type="term" value="P:nucleotide catabolic process"/>
    <property type="evidence" value="ECO:0007669"/>
    <property type="project" value="InterPro"/>
</dbReference>
<sequence>MALRILHYSDVENAYDAPERIGRLAGAIGERRDAETLLAGAGDNTAPGVLSLVTDGRQALDFFDAVEPAVDTFGNHDFDHGYDALRELVDDSPQTWVAANVELDGRRFADDAGAEPWTVVERGGHEVGVVGVTTPTTPSITPTASDLTVTEPVPAVADAVAALRKRGVDYVVVLAHMADDERIAAECDVDAVLGGHTHTERTARVDGAVLTRPAANGESLYEISFDGGDPTVTRHPVDDAPVDAEVAATLRERKVAADLETTVDTVERPVERTHETAFRGESRIGNFVADAYRWKSGADVGLQNSGGIRAGEPLAGEITVSDLISVVPFEEPVVVAEVSGEELRAICRQASGSTVELGEPEWWHAHVSGAEIVWDGADAALEAVRVDGDPVEPGATYTIATSEYLLGTDHEFPTLEPGHRVDTLDIQYDVLVEYARERGVDPELEGRIRRLGLDSDRREAERDADTGTATDDNAATAADAATPTDAAAAEQPDARSASRSDAAGSHSLADDE</sequence>
<accession>A0AAV3TBM1</accession>
<feature type="domain" description="Calcineurin-like phosphoesterase" evidence="3">
    <location>
        <begin position="3"/>
        <end position="199"/>
    </location>
</feature>
<dbReference type="SUPFAM" id="SSF55816">
    <property type="entry name" value="5'-nucleotidase (syn. UDP-sugar hydrolase), C-terminal domain"/>
    <property type="match status" value="1"/>
</dbReference>